<comment type="subcellular location">
    <subcellularLocation>
        <location evidence="1">Membrane</location>
        <topology evidence="1">Multi-pass membrane protein</topology>
    </subcellularLocation>
</comment>
<feature type="domain" description="TM2" evidence="6">
    <location>
        <begin position="149"/>
        <end position="197"/>
    </location>
</feature>
<evidence type="ECO:0000256" key="3">
    <source>
        <dbReference type="ARBA" id="ARBA00022989"/>
    </source>
</evidence>
<evidence type="ECO:0000259" key="6">
    <source>
        <dbReference type="Pfam" id="PF05154"/>
    </source>
</evidence>
<dbReference type="GO" id="GO:0005840">
    <property type="term" value="C:ribosome"/>
    <property type="evidence" value="ECO:0007669"/>
    <property type="project" value="UniProtKB-KW"/>
</dbReference>
<protein>
    <submittedName>
        <fullName evidence="8">TM2 domain-containing membrane protein YozV/ribosomal protein L40E</fullName>
    </submittedName>
</protein>
<dbReference type="GO" id="GO:0016020">
    <property type="term" value="C:membrane"/>
    <property type="evidence" value="ECO:0007669"/>
    <property type="project" value="UniProtKB-SubCell"/>
</dbReference>
<keyword evidence="2 5" id="KW-0812">Transmembrane</keyword>
<keyword evidence="9" id="KW-1185">Reference proteome</keyword>
<reference evidence="8 9" key="1">
    <citation type="submission" date="2020-08" db="EMBL/GenBank/DDBJ databases">
        <title>Genomic Encyclopedia of Type Strains, Phase IV (KMG-IV): sequencing the most valuable type-strain genomes for metagenomic binning, comparative biology and taxonomic classification.</title>
        <authorList>
            <person name="Goeker M."/>
        </authorList>
    </citation>
    <scope>NUCLEOTIDE SEQUENCE [LARGE SCALE GENOMIC DNA]</scope>
    <source>
        <strain evidence="8 9">DSM 12251</strain>
    </source>
</reference>
<dbReference type="RefSeq" id="WP_184210285.1">
    <property type="nucleotide sequence ID" value="NZ_JACHIF010000006.1"/>
</dbReference>
<evidence type="ECO:0000256" key="5">
    <source>
        <dbReference type="SAM" id="Phobius"/>
    </source>
</evidence>
<dbReference type="InterPro" id="IPR007829">
    <property type="entry name" value="TM2"/>
</dbReference>
<evidence type="ECO:0000256" key="4">
    <source>
        <dbReference type="ARBA" id="ARBA00023136"/>
    </source>
</evidence>
<sequence length="223" mass="24644">MQTYLIKDGQQSGPFGNEELRLKIEAGECSAQTMAWRESAEQWQPLGILASELFSLSESVPAASSPIPPPEINNNLKTKARTMFCRTCAKELPENAVACIQCGCPPLIGKKHCQSCGAETLEHAVICVKCGCSLHTRSLPSLQGSRTAEKTTLCLLTFFLGGIGVHKFYAGNWGWGLIYLVFFWTFIPGIAALVEFIRYLTKDEASLQQAYEQIRGKPFGFLW</sequence>
<feature type="domain" description="GYF" evidence="7">
    <location>
        <begin position="4"/>
        <end position="47"/>
    </location>
</feature>
<feature type="transmembrane region" description="Helical" evidence="5">
    <location>
        <begin position="176"/>
        <end position="197"/>
    </location>
</feature>
<keyword evidence="8" id="KW-0689">Ribosomal protein</keyword>
<feature type="transmembrane region" description="Helical" evidence="5">
    <location>
        <begin position="152"/>
        <end position="170"/>
    </location>
</feature>
<dbReference type="AlphaFoldDB" id="A0A7W7YMM9"/>
<dbReference type="EMBL" id="JACHIF010000006">
    <property type="protein sequence ID" value="MBB5038983.1"/>
    <property type="molecule type" value="Genomic_DNA"/>
</dbReference>
<organism evidence="8 9">
    <name type="scientific">Prosthecobacter dejongeii</name>
    <dbReference type="NCBI Taxonomy" id="48465"/>
    <lineage>
        <taxon>Bacteria</taxon>
        <taxon>Pseudomonadati</taxon>
        <taxon>Verrucomicrobiota</taxon>
        <taxon>Verrucomicrobiia</taxon>
        <taxon>Verrucomicrobiales</taxon>
        <taxon>Verrucomicrobiaceae</taxon>
        <taxon>Prosthecobacter</taxon>
    </lineage>
</organism>
<keyword evidence="4 5" id="KW-0472">Membrane</keyword>
<gene>
    <name evidence="8" type="ORF">HNQ64_003248</name>
</gene>
<comment type="caution">
    <text evidence="8">The sequence shown here is derived from an EMBL/GenBank/DDBJ whole genome shotgun (WGS) entry which is preliminary data.</text>
</comment>
<dbReference type="InterPro" id="IPR025640">
    <property type="entry name" value="GYF_2"/>
</dbReference>
<proteinExistence type="predicted"/>
<dbReference type="Proteomes" id="UP000534294">
    <property type="component" value="Unassembled WGS sequence"/>
</dbReference>
<dbReference type="Pfam" id="PF05154">
    <property type="entry name" value="TM2"/>
    <property type="match status" value="1"/>
</dbReference>
<evidence type="ECO:0000256" key="1">
    <source>
        <dbReference type="ARBA" id="ARBA00004141"/>
    </source>
</evidence>
<dbReference type="Pfam" id="PF14237">
    <property type="entry name" value="GYF_2"/>
    <property type="match status" value="1"/>
</dbReference>
<evidence type="ECO:0000256" key="2">
    <source>
        <dbReference type="ARBA" id="ARBA00022692"/>
    </source>
</evidence>
<evidence type="ECO:0000259" key="7">
    <source>
        <dbReference type="Pfam" id="PF14237"/>
    </source>
</evidence>
<keyword evidence="3 5" id="KW-1133">Transmembrane helix</keyword>
<evidence type="ECO:0000313" key="8">
    <source>
        <dbReference type="EMBL" id="MBB5038983.1"/>
    </source>
</evidence>
<name>A0A7W7YMM9_9BACT</name>
<keyword evidence="8" id="KW-0687">Ribonucleoprotein</keyword>
<accession>A0A7W7YMM9</accession>
<evidence type="ECO:0000313" key="9">
    <source>
        <dbReference type="Proteomes" id="UP000534294"/>
    </source>
</evidence>